<dbReference type="RefSeq" id="WP_042839574.1">
    <property type="nucleotide sequence ID" value="NZ_CABHQE010000005.1"/>
</dbReference>
<dbReference type="InterPro" id="IPR000847">
    <property type="entry name" value="LysR_HTH_N"/>
</dbReference>
<dbReference type="EMBL" id="CQEH01000015">
    <property type="protein sequence ID" value="CNL39347.1"/>
    <property type="molecule type" value="Genomic_DNA"/>
</dbReference>
<dbReference type="GO" id="GO:0003700">
    <property type="term" value="F:DNA-binding transcription factor activity"/>
    <property type="evidence" value="ECO:0007669"/>
    <property type="project" value="InterPro"/>
</dbReference>
<reference evidence="8 9" key="2">
    <citation type="submission" date="2015-03" db="EMBL/GenBank/DDBJ databases">
        <authorList>
            <consortium name="Pathogen Informatics"/>
            <person name="Murphy D."/>
        </authorList>
    </citation>
    <scope>NUCLEOTIDE SEQUENCE [LARGE SCALE GENOMIC DNA]</scope>
    <source>
        <strain evidence="8 9">IP08791</strain>
    </source>
</reference>
<evidence type="ECO:0000259" key="6">
    <source>
        <dbReference type="PROSITE" id="PS50931"/>
    </source>
</evidence>
<dbReference type="Gene3D" id="1.10.10.10">
    <property type="entry name" value="Winged helix-like DNA-binding domain superfamily/Winged helix DNA-binding domain"/>
    <property type="match status" value="1"/>
</dbReference>
<dbReference type="FunFam" id="1.10.10.10:FF:000001">
    <property type="entry name" value="LysR family transcriptional regulator"/>
    <property type="match status" value="1"/>
</dbReference>
<dbReference type="PROSITE" id="PS50931">
    <property type="entry name" value="HTH_LYSR"/>
    <property type="match status" value="1"/>
</dbReference>
<dbReference type="STRING" id="1453495.AT01_3033"/>
<dbReference type="PANTHER" id="PTHR30537">
    <property type="entry name" value="HTH-TYPE TRANSCRIPTIONAL REGULATOR"/>
    <property type="match status" value="1"/>
</dbReference>
<evidence type="ECO:0000256" key="2">
    <source>
        <dbReference type="ARBA" id="ARBA00022491"/>
    </source>
</evidence>
<dbReference type="InterPro" id="IPR036388">
    <property type="entry name" value="WH-like_DNA-bd_sf"/>
</dbReference>
<keyword evidence="3" id="KW-0805">Transcription regulation</keyword>
<dbReference type="GO" id="GO:0003677">
    <property type="term" value="F:DNA binding"/>
    <property type="evidence" value="ECO:0007669"/>
    <property type="project" value="UniProtKB-KW"/>
</dbReference>
<organism evidence="7 10">
    <name type="scientific">Yersinia aldovae</name>
    <dbReference type="NCBI Taxonomy" id="29483"/>
    <lineage>
        <taxon>Bacteria</taxon>
        <taxon>Pseudomonadati</taxon>
        <taxon>Pseudomonadota</taxon>
        <taxon>Gammaproteobacteria</taxon>
        <taxon>Enterobacterales</taxon>
        <taxon>Yersiniaceae</taxon>
        <taxon>Yersinia</taxon>
    </lineage>
</organism>
<reference evidence="7 10" key="1">
    <citation type="submission" date="2015-03" db="EMBL/GenBank/DDBJ databases">
        <authorList>
            <person name="Murphy D."/>
        </authorList>
    </citation>
    <scope>NUCLEOTIDE SEQUENCE [LARGE SCALE GENOMIC DNA]</scope>
    <source>
        <strain evidence="7 10">IP06005</strain>
    </source>
</reference>
<dbReference type="eggNOG" id="COG0583">
    <property type="taxonomic scope" value="Bacteria"/>
</dbReference>
<keyword evidence="4" id="KW-0238">DNA-binding</keyword>
<dbReference type="Gene3D" id="3.40.190.290">
    <property type="match status" value="1"/>
</dbReference>
<evidence type="ECO:0000256" key="3">
    <source>
        <dbReference type="ARBA" id="ARBA00023015"/>
    </source>
</evidence>
<dbReference type="SUPFAM" id="SSF53850">
    <property type="entry name" value="Periplasmic binding protein-like II"/>
    <property type="match status" value="1"/>
</dbReference>
<proteinExistence type="inferred from homology"/>
<dbReference type="SUPFAM" id="SSF46785">
    <property type="entry name" value="Winged helix' DNA-binding domain"/>
    <property type="match status" value="1"/>
</dbReference>
<dbReference type="InterPro" id="IPR036390">
    <property type="entry name" value="WH_DNA-bd_sf"/>
</dbReference>
<keyword evidence="9" id="KW-1185">Reference proteome</keyword>
<protein>
    <submittedName>
        <fullName evidence="7">LysR family transcriptional regulator</fullName>
    </submittedName>
</protein>
<evidence type="ECO:0000313" key="9">
    <source>
        <dbReference type="Proteomes" id="UP000038647"/>
    </source>
</evidence>
<evidence type="ECO:0000313" key="8">
    <source>
        <dbReference type="EMBL" id="CNL39347.1"/>
    </source>
</evidence>
<evidence type="ECO:0000256" key="1">
    <source>
        <dbReference type="ARBA" id="ARBA00009437"/>
    </source>
</evidence>
<dbReference type="Proteomes" id="UP000041595">
    <property type="component" value="Unassembled WGS sequence"/>
</dbReference>
<comment type="similarity">
    <text evidence="1">Belongs to the LysR transcriptional regulatory family.</text>
</comment>
<dbReference type="PRINTS" id="PR00039">
    <property type="entry name" value="HTHLYSR"/>
</dbReference>
<dbReference type="InterPro" id="IPR005119">
    <property type="entry name" value="LysR_subst-bd"/>
</dbReference>
<evidence type="ECO:0000313" key="10">
    <source>
        <dbReference type="Proteomes" id="UP000041595"/>
    </source>
</evidence>
<keyword evidence="2" id="KW-0678">Repressor</keyword>
<dbReference type="InterPro" id="IPR058163">
    <property type="entry name" value="LysR-type_TF_proteobact-type"/>
</dbReference>
<dbReference type="PANTHER" id="PTHR30537:SF5">
    <property type="entry name" value="HTH-TYPE TRANSCRIPTIONAL ACTIVATOR TTDR-RELATED"/>
    <property type="match status" value="1"/>
</dbReference>
<dbReference type="CDD" id="cd08475">
    <property type="entry name" value="PBP2_CrgA_like_6"/>
    <property type="match status" value="1"/>
</dbReference>
<sequence>MKSELNSIPVFVTVAEAGSFSRAAEKLHLTRSAVTKIIARLEAKLGVALFHRTTRSLSMTDEGTLYHEYCQRALNEICLVEEILNDGKFEVCGRLRVSVPVLFGHLCIAPLLTLFADTHPKLKLEISFSDRAVDLVEEGFDLAIRIGALPDSSSLIARKLSEHRMIYCAAPDYLNRCGEPQTAEELNLHAAVAYIRSRKVQRWQFRDKTGTKKEFIPNAKLMMDDMQAVTNAAVSGAGIAWLPYWLVRELLVDGRLKQIQSITSDDIWPIYAIWPRTPHLPLKVRLAVDKLVSDLPERMAVVEAPTHPLK</sequence>
<feature type="domain" description="HTH lysR-type" evidence="6">
    <location>
        <begin position="1"/>
        <end position="60"/>
    </location>
</feature>
<dbReference type="OrthoDB" id="9110639at2"/>
<gene>
    <name evidence="7" type="primary">dmlR_7</name>
    <name evidence="7" type="ORF">ERS137965_01926</name>
    <name evidence="8" type="ORF">ERS137966_03103</name>
</gene>
<dbReference type="Proteomes" id="UP000038647">
    <property type="component" value="Unassembled WGS sequence"/>
</dbReference>
<keyword evidence="5" id="KW-0804">Transcription</keyword>
<evidence type="ECO:0000256" key="5">
    <source>
        <dbReference type="ARBA" id="ARBA00023163"/>
    </source>
</evidence>
<name>A0A0T9TWN7_YERAL</name>
<evidence type="ECO:0000313" key="7">
    <source>
        <dbReference type="EMBL" id="CNL06088.1"/>
    </source>
</evidence>
<dbReference type="Pfam" id="PF03466">
    <property type="entry name" value="LysR_substrate"/>
    <property type="match status" value="1"/>
</dbReference>
<evidence type="ECO:0000256" key="4">
    <source>
        <dbReference type="ARBA" id="ARBA00023125"/>
    </source>
</evidence>
<dbReference type="AlphaFoldDB" id="A0A0T9TWN7"/>
<dbReference type="Pfam" id="PF00126">
    <property type="entry name" value="HTH_1"/>
    <property type="match status" value="1"/>
</dbReference>
<accession>A0A0T9TWN7</accession>
<dbReference type="EMBL" id="CQEJ01000009">
    <property type="protein sequence ID" value="CNL06088.1"/>
    <property type="molecule type" value="Genomic_DNA"/>
</dbReference>